<gene>
    <name evidence="1" type="ORF">PPIS_a2357</name>
</gene>
<dbReference type="EMBL" id="CP011924">
    <property type="protein sequence ID" value="ATD07331.1"/>
    <property type="molecule type" value="Genomic_DNA"/>
</dbReference>
<dbReference type="RefSeq" id="WP_010375951.1">
    <property type="nucleotide sequence ID" value="NZ_CP011924.1"/>
</dbReference>
<sequence length="90" mass="10539">MIESGPLTPSPELLYLYEEASTYSGFYQLDQRSTSLTWRRELSPTLALKLNWKHTSTNHLPSAFYLHNIEQFSNPDLSFNTFTLSFNWVF</sequence>
<protein>
    <recommendedName>
        <fullName evidence="3">DUF560 domain-containing protein</fullName>
    </recommendedName>
</protein>
<name>A0ABM6NET0_PSEO7</name>
<proteinExistence type="predicted"/>
<dbReference type="Proteomes" id="UP000016521">
    <property type="component" value="Chromosome I"/>
</dbReference>
<accession>A0ABM6NET0</accession>
<evidence type="ECO:0008006" key="3">
    <source>
        <dbReference type="Google" id="ProtNLM"/>
    </source>
</evidence>
<reference evidence="1 2" key="1">
    <citation type="submission" date="2015-06" db="EMBL/GenBank/DDBJ databases">
        <authorList>
            <person name="Xie B.-B."/>
            <person name="Rong J.-C."/>
            <person name="Qin Q.-L."/>
            <person name="Zhang Y.-Z."/>
        </authorList>
    </citation>
    <scope>NUCLEOTIDE SEQUENCE [LARGE SCALE GENOMIC DNA]</scope>
    <source>
        <strain evidence="1 2">JCM 20779</strain>
    </source>
</reference>
<evidence type="ECO:0000313" key="2">
    <source>
        <dbReference type="Proteomes" id="UP000016521"/>
    </source>
</evidence>
<evidence type="ECO:0000313" key="1">
    <source>
        <dbReference type="EMBL" id="ATD07331.1"/>
    </source>
</evidence>
<organism evidence="1 2">
    <name type="scientific">Pseudoalteromonas piscicida</name>
    <dbReference type="NCBI Taxonomy" id="43662"/>
    <lineage>
        <taxon>Bacteria</taxon>
        <taxon>Pseudomonadati</taxon>
        <taxon>Pseudomonadota</taxon>
        <taxon>Gammaproteobacteria</taxon>
        <taxon>Alteromonadales</taxon>
        <taxon>Pseudoalteromonadaceae</taxon>
        <taxon>Pseudoalteromonas</taxon>
    </lineage>
</organism>
<keyword evidence="2" id="KW-1185">Reference proteome</keyword>